<reference evidence="3" key="1">
    <citation type="journal article" date="2014" name="Front. Microbiol.">
        <title>High frequency of phylogenetically diverse reductive dehalogenase-homologous genes in deep subseafloor sedimentary metagenomes.</title>
        <authorList>
            <person name="Kawai M."/>
            <person name="Futagami T."/>
            <person name="Toyoda A."/>
            <person name="Takaki Y."/>
            <person name="Nishi S."/>
            <person name="Hori S."/>
            <person name="Arai W."/>
            <person name="Tsubouchi T."/>
            <person name="Morono Y."/>
            <person name="Uchiyama I."/>
            <person name="Ito T."/>
            <person name="Fujiyama A."/>
            <person name="Inagaki F."/>
            <person name="Takami H."/>
        </authorList>
    </citation>
    <scope>NUCLEOTIDE SEQUENCE</scope>
    <source>
        <strain evidence="3">Expedition CK06-06</strain>
    </source>
</reference>
<sequence>EHDAITIENFLAYIDPVKCKLCRKCVPECPTNAILEINFPPRKEKEAEIKPDKGTETAVEPIASDKTGEESKSK</sequence>
<comment type="caution">
    <text evidence="3">The sequence shown here is derived from an EMBL/GenBank/DDBJ whole genome shotgun (WGS) entry which is preliminary data.</text>
</comment>
<dbReference type="PROSITE" id="PS00198">
    <property type="entry name" value="4FE4S_FER_1"/>
    <property type="match status" value="1"/>
</dbReference>
<dbReference type="SUPFAM" id="SSF54862">
    <property type="entry name" value="4Fe-4S ferredoxins"/>
    <property type="match status" value="1"/>
</dbReference>
<feature type="non-terminal residue" evidence="3">
    <location>
        <position position="1"/>
    </location>
</feature>
<feature type="domain" description="4Fe-4S ferredoxin-type" evidence="2">
    <location>
        <begin position="10"/>
        <end position="40"/>
    </location>
</feature>
<dbReference type="AlphaFoldDB" id="X1RTB7"/>
<dbReference type="Gene3D" id="3.30.70.20">
    <property type="match status" value="1"/>
</dbReference>
<evidence type="ECO:0000256" key="1">
    <source>
        <dbReference type="SAM" id="MobiDB-lite"/>
    </source>
</evidence>
<dbReference type="EMBL" id="BARW01013822">
    <property type="protein sequence ID" value="GAI83908.1"/>
    <property type="molecule type" value="Genomic_DNA"/>
</dbReference>
<evidence type="ECO:0000259" key="2">
    <source>
        <dbReference type="PROSITE" id="PS51379"/>
    </source>
</evidence>
<feature type="region of interest" description="Disordered" evidence="1">
    <location>
        <begin position="42"/>
        <end position="74"/>
    </location>
</feature>
<dbReference type="PROSITE" id="PS51379">
    <property type="entry name" value="4FE4S_FER_2"/>
    <property type="match status" value="1"/>
</dbReference>
<proteinExistence type="predicted"/>
<dbReference type="Pfam" id="PF00037">
    <property type="entry name" value="Fer4"/>
    <property type="match status" value="1"/>
</dbReference>
<dbReference type="InterPro" id="IPR017900">
    <property type="entry name" value="4Fe4S_Fe_S_CS"/>
</dbReference>
<evidence type="ECO:0000313" key="3">
    <source>
        <dbReference type="EMBL" id="GAI83908.1"/>
    </source>
</evidence>
<protein>
    <recommendedName>
        <fullName evidence="2">4Fe-4S ferredoxin-type domain-containing protein</fullName>
    </recommendedName>
</protein>
<gene>
    <name evidence="3" type="ORF">S12H4_25030</name>
</gene>
<dbReference type="InterPro" id="IPR017896">
    <property type="entry name" value="4Fe4S_Fe-S-bd"/>
</dbReference>
<accession>X1RTB7</accession>
<feature type="compositionally biased region" description="Basic and acidic residues" evidence="1">
    <location>
        <begin position="42"/>
        <end position="55"/>
    </location>
</feature>
<name>X1RTB7_9ZZZZ</name>
<organism evidence="3">
    <name type="scientific">marine sediment metagenome</name>
    <dbReference type="NCBI Taxonomy" id="412755"/>
    <lineage>
        <taxon>unclassified sequences</taxon>
        <taxon>metagenomes</taxon>
        <taxon>ecological metagenomes</taxon>
    </lineage>
</organism>